<gene>
    <name evidence="7" type="primary">COQ8B</name>
    <name evidence="7" type="synonym">coq8b</name>
</gene>
<organism evidence="7 8">
    <name type="scientific">Sparus aurata</name>
    <name type="common">Gilthead sea bream</name>
    <dbReference type="NCBI Taxonomy" id="8175"/>
    <lineage>
        <taxon>Eukaryota</taxon>
        <taxon>Metazoa</taxon>
        <taxon>Chordata</taxon>
        <taxon>Craniata</taxon>
        <taxon>Vertebrata</taxon>
        <taxon>Euteleostomi</taxon>
        <taxon>Actinopterygii</taxon>
        <taxon>Neopterygii</taxon>
        <taxon>Teleostei</taxon>
        <taxon>Neoteleostei</taxon>
        <taxon>Acanthomorphata</taxon>
        <taxon>Eupercaria</taxon>
        <taxon>Spariformes</taxon>
        <taxon>Sparidae</taxon>
        <taxon>Sparus</taxon>
    </lineage>
</organism>
<protein>
    <submittedName>
        <fullName evidence="7">Coenzyme Q8B</fullName>
    </submittedName>
</protein>
<evidence type="ECO:0000256" key="5">
    <source>
        <dbReference type="ARBA" id="ARBA00022840"/>
    </source>
</evidence>
<dbReference type="InterPro" id="IPR004147">
    <property type="entry name" value="ABC1_dom"/>
</dbReference>
<proteinExistence type="inferred from homology"/>
<keyword evidence="3" id="KW-0808">Transferase</keyword>
<keyword evidence="8" id="KW-1185">Reference proteome</keyword>
<evidence type="ECO:0000313" key="7">
    <source>
        <dbReference type="Ensembl" id="ENSSAUP00010003092.1"/>
    </source>
</evidence>
<comment type="similarity">
    <text evidence="2">Belongs to the protein kinase superfamily. ADCK protein kinase family.</text>
</comment>
<dbReference type="AlphaFoldDB" id="A0A671TQU5"/>
<dbReference type="CDD" id="cd13970">
    <property type="entry name" value="ABC1_ADCK3"/>
    <property type="match status" value="1"/>
</dbReference>
<reference evidence="7" key="3">
    <citation type="submission" date="2025-09" db="UniProtKB">
        <authorList>
            <consortium name="Ensembl"/>
        </authorList>
    </citation>
    <scope>IDENTIFICATION</scope>
</reference>
<dbReference type="Proteomes" id="UP000472265">
    <property type="component" value="Chromosome 2"/>
</dbReference>
<evidence type="ECO:0000313" key="8">
    <source>
        <dbReference type="Proteomes" id="UP000472265"/>
    </source>
</evidence>
<comment type="pathway">
    <text evidence="1">Cofactor biosynthesis; ubiquinone biosynthesis.</text>
</comment>
<dbReference type="SUPFAM" id="SSF56112">
    <property type="entry name" value="Protein kinase-like (PK-like)"/>
    <property type="match status" value="1"/>
</dbReference>
<dbReference type="InterPro" id="IPR011009">
    <property type="entry name" value="Kinase-like_dom_sf"/>
</dbReference>
<sequence>MTRLQNSNIMVLSYSLSVFNNTLSSPFSTIGVPPPSGASPAGAGWPGQSARFLHTTHNFHRHYYQTRSVHDTVVARLTPEDIKKAREAKQALVKPVRQKLSDRARERKVPATRISRLVNFGGLAVGLGIGAIAEVAKQSLGGKNKGDNTFINPQLQKIFERVRQSADFMPAWQMNKVLEEELGPGWREKLSSFEDKPFAAASIGQVHHAVLKDGREIAMKIQYPGVAESIHSDINNLMSVLKMSVILPEGLFADSSLEVLQRELAWECDYKREAECAKKFRSLLEGNELFQVPEVIDELSGRRVLAMELVQGVPLDRCVDLDQETRNEISFNILQLCLRELFEFRFMQTDPNWSNFFYNSDTNKVRVVLLDFGACRGYEESFTDDYIQVVHAASVGDRATVLSKSKDLKFLTGFEAKAFADAHVEAVMILGEAFAAAEPFDFGTQSTTQRIQSLIPVMLRHRLTPPPEETYSLHRKMAGSFLICSKLNARIQCKDMFLEVYNNYNQRRQRQVEHAANAAA</sequence>
<dbReference type="GeneTree" id="ENSGT00940000158965"/>
<keyword evidence="5" id="KW-0067">ATP-binding</keyword>
<name>A0A671TQU5_SPAAU</name>
<evidence type="ECO:0000256" key="1">
    <source>
        <dbReference type="ARBA" id="ARBA00004749"/>
    </source>
</evidence>
<dbReference type="InterPro" id="IPR034646">
    <property type="entry name" value="ADCK3_dom"/>
</dbReference>
<accession>A0A671TQU5</accession>
<dbReference type="InterPro" id="IPR051409">
    <property type="entry name" value="Atypical_kinase_ADCK"/>
</dbReference>
<dbReference type="Ensembl" id="ENSSAUT00010003322.1">
    <property type="protein sequence ID" value="ENSSAUP00010003092.1"/>
    <property type="gene ID" value="ENSSAUG00010000998.1"/>
</dbReference>
<dbReference type="GO" id="GO:0005524">
    <property type="term" value="F:ATP binding"/>
    <property type="evidence" value="ECO:0007669"/>
    <property type="project" value="UniProtKB-KW"/>
</dbReference>
<feature type="domain" description="ABC1 atypical kinase-like" evidence="6">
    <location>
        <begin position="162"/>
        <end position="402"/>
    </location>
</feature>
<reference evidence="7" key="2">
    <citation type="submission" date="2025-08" db="UniProtKB">
        <authorList>
            <consortium name="Ensembl"/>
        </authorList>
    </citation>
    <scope>IDENTIFICATION</scope>
</reference>
<dbReference type="GO" id="GO:0006744">
    <property type="term" value="P:ubiquinone biosynthetic process"/>
    <property type="evidence" value="ECO:0007669"/>
    <property type="project" value="TreeGrafter"/>
</dbReference>
<dbReference type="PANTHER" id="PTHR43851:SF4">
    <property type="entry name" value="ATYPICAL KINASE COQ8B, MITOCHONDRIAL"/>
    <property type="match status" value="1"/>
</dbReference>
<reference evidence="7" key="1">
    <citation type="submission" date="2021-04" db="EMBL/GenBank/DDBJ databases">
        <authorList>
            <consortium name="Wellcome Sanger Institute Data Sharing"/>
        </authorList>
    </citation>
    <scope>NUCLEOTIDE SEQUENCE [LARGE SCALE GENOMIC DNA]</scope>
</reference>
<evidence type="ECO:0000256" key="2">
    <source>
        <dbReference type="ARBA" id="ARBA00009670"/>
    </source>
</evidence>
<keyword evidence="4" id="KW-0547">Nucleotide-binding</keyword>
<evidence type="ECO:0000256" key="4">
    <source>
        <dbReference type="ARBA" id="ARBA00022741"/>
    </source>
</evidence>
<evidence type="ECO:0000256" key="3">
    <source>
        <dbReference type="ARBA" id="ARBA00022679"/>
    </source>
</evidence>
<dbReference type="Pfam" id="PF03109">
    <property type="entry name" value="ABC1"/>
    <property type="match status" value="1"/>
</dbReference>
<dbReference type="PANTHER" id="PTHR43851">
    <property type="match status" value="1"/>
</dbReference>
<dbReference type="GO" id="GO:0016740">
    <property type="term" value="F:transferase activity"/>
    <property type="evidence" value="ECO:0007669"/>
    <property type="project" value="UniProtKB-KW"/>
</dbReference>
<evidence type="ECO:0000259" key="6">
    <source>
        <dbReference type="Pfam" id="PF03109"/>
    </source>
</evidence>